<dbReference type="Pfam" id="PF18701">
    <property type="entry name" value="DUF5641"/>
    <property type="match status" value="1"/>
</dbReference>
<feature type="compositionally biased region" description="Basic residues" evidence="1">
    <location>
        <begin position="368"/>
        <end position="378"/>
    </location>
</feature>
<dbReference type="InterPro" id="IPR040676">
    <property type="entry name" value="DUF5641"/>
</dbReference>
<reference evidence="2" key="1">
    <citation type="submission" date="2020-04" db="EMBL/GenBank/DDBJ databases">
        <authorList>
            <person name="Alioto T."/>
            <person name="Alioto T."/>
            <person name="Gomez Garrido J."/>
        </authorList>
    </citation>
    <scope>NUCLEOTIDE SEQUENCE</scope>
    <source>
        <strain evidence="2">A484AB</strain>
    </source>
</reference>
<feature type="compositionally biased region" description="Acidic residues" evidence="1">
    <location>
        <begin position="282"/>
        <end position="302"/>
    </location>
</feature>
<evidence type="ECO:0000313" key="3">
    <source>
        <dbReference type="Proteomes" id="UP001152795"/>
    </source>
</evidence>
<feature type="compositionally biased region" description="Basic and acidic residues" evidence="1">
    <location>
        <begin position="558"/>
        <end position="581"/>
    </location>
</feature>
<comment type="caution">
    <text evidence="2">The sequence shown here is derived from an EMBL/GenBank/DDBJ whole genome shotgun (WGS) entry which is preliminary data.</text>
</comment>
<proteinExistence type="predicted"/>
<feature type="compositionally biased region" description="Basic residues" evidence="1">
    <location>
        <begin position="312"/>
        <end position="336"/>
    </location>
</feature>
<dbReference type="Proteomes" id="UP001152795">
    <property type="component" value="Unassembled WGS sequence"/>
</dbReference>
<feature type="compositionally biased region" description="Basic and acidic residues" evidence="1">
    <location>
        <begin position="340"/>
        <end position="367"/>
    </location>
</feature>
<dbReference type="EMBL" id="CACRXK020014205">
    <property type="protein sequence ID" value="CAB4026447.1"/>
    <property type="molecule type" value="Genomic_DNA"/>
</dbReference>
<evidence type="ECO:0000256" key="1">
    <source>
        <dbReference type="SAM" id="MobiDB-lite"/>
    </source>
</evidence>
<protein>
    <submittedName>
        <fullName evidence="2">Uncharacterized protein</fullName>
    </submittedName>
</protein>
<sequence>MPIYNVTIESLDGSTKEDIELAGSTMKDFTTVKRPDMNKLKWNYEHTKDKRFYMTRDGKYPIHMILGDNSFCKIKTEEIYKGNISNNVCMFTREPNDYEQLYTLDVVGIEDRVENDQMDVYHESENITRADDGRYQVKVPSIPGQSLPNSNIEPSRKRLANVCKKIERDEKLKNNYDEIIEKQLESGIIEGAPEKPNGEQVYHIPHKPVVREEANKAKDSAEIPENCRNFGLVGDSSENPWFLNNEKEREDMNEETEEHENTPEQLRELKPVTAEETKEGQGDEDENASDSSDQDETFELMDESGAQESGKNRKKSGKKRKKRRKKNIKGKKKNVLSKRNTKETTGVEKTNERKKMKRKITDENRMKEKSKKSKKAKLVKSGTDEDKIIGSDVSDLEKFIVDTTAILEGAKLPLHKWESNVESSQEEEQILTPNTMLWGQNSYALGELSEERDESLYKRLTMARQHAWSRWQREYIHGLMEYHRVNKSPSAVPEIGEIVLIVGDEKNRGRWMKGKVVKYVKGKDGVIRGVIVLHKGNYLERPVQLVCPLEIRSVVKEDQGRHNESTEDNDDKLKERPERKAAKIAKVNIREQLKDD</sequence>
<name>A0A6S7J7I1_PARCT</name>
<dbReference type="AlphaFoldDB" id="A0A6S7J7I1"/>
<gene>
    <name evidence="2" type="ORF">PACLA_8A087021</name>
</gene>
<dbReference type="OrthoDB" id="10648606at2759"/>
<feature type="compositionally biased region" description="Basic and acidic residues" evidence="1">
    <location>
        <begin position="259"/>
        <end position="281"/>
    </location>
</feature>
<feature type="region of interest" description="Disordered" evidence="1">
    <location>
        <begin position="558"/>
        <end position="596"/>
    </location>
</feature>
<accession>A0A6S7J7I1</accession>
<dbReference type="PANTHER" id="PTHR47331">
    <property type="entry name" value="PHD-TYPE DOMAIN-CONTAINING PROTEIN"/>
    <property type="match status" value="1"/>
</dbReference>
<evidence type="ECO:0000313" key="2">
    <source>
        <dbReference type="EMBL" id="CAB4026447.1"/>
    </source>
</evidence>
<organism evidence="2 3">
    <name type="scientific">Paramuricea clavata</name>
    <name type="common">Red gorgonian</name>
    <name type="synonym">Violescent sea-whip</name>
    <dbReference type="NCBI Taxonomy" id="317549"/>
    <lineage>
        <taxon>Eukaryota</taxon>
        <taxon>Metazoa</taxon>
        <taxon>Cnidaria</taxon>
        <taxon>Anthozoa</taxon>
        <taxon>Octocorallia</taxon>
        <taxon>Malacalcyonacea</taxon>
        <taxon>Plexauridae</taxon>
        <taxon>Paramuricea</taxon>
    </lineage>
</organism>
<feature type="region of interest" description="Disordered" evidence="1">
    <location>
        <begin position="249"/>
        <end position="378"/>
    </location>
</feature>
<keyword evidence="3" id="KW-1185">Reference proteome</keyword>